<dbReference type="InterPro" id="IPR010730">
    <property type="entry name" value="HET"/>
</dbReference>
<feature type="compositionally biased region" description="Low complexity" evidence="7">
    <location>
        <begin position="632"/>
        <end position="650"/>
    </location>
</feature>
<dbReference type="InterPro" id="IPR003594">
    <property type="entry name" value="HATPase_dom"/>
</dbReference>
<dbReference type="Proteomes" id="UP000325902">
    <property type="component" value="Unassembled WGS sequence"/>
</dbReference>
<feature type="compositionally biased region" description="Basic and acidic residues" evidence="7">
    <location>
        <begin position="555"/>
        <end position="564"/>
    </location>
</feature>
<comment type="caution">
    <text evidence="10">The sequence shown here is derived from an EMBL/GenBank/DDBJ whole genome shotgun (WGS) entry which is preliminary data.</text>
</comment>
<evidence type="ECO:0000256" key="7">
    <source>
        <dbReference type="SAM" id="MobiDB-lite"/>
    </source>
</evidence>
<accession>A0A5N5CTU2</accession>
<evidence type="ECO:0000259" key="9">
    <source>
        <dbReference type="PROSITE" id="PS50110"/>
    </source>
</evidence>
<feature type="modified residue" description="4-aspartylphosphate" evidence="6">
    <location>
        <position position="1334"/>
    </location>
</feature>
<comment type="catalytic activity">
    <reaction evidence="1">
        <text>ATP + protein L-histidine = ADP + protein N-phospho-L-histidine.</text>
        <dbReference type="EC" id="2.7.13.3"/>
    </reaction>
</comment>
<dbReference type="Pfam" id="PF06985">
    <property type="entry name" value="HET"/>
    <property type="match status" value="1"/>
</dbReference>
<dbReference type="PRINTS" id="PR00344">
    <property type="entry name" value="BCTRLSENSOR"/>
</dbReference>
<dbReference type="InterPro" id="IPR036890">
    <property type="entry name" value="HATPase_C_sf"/>
</dbReference>
<evidence type="ECO:0000256" key="6">
    <source>
        <dbReference type="PROSITE-ProRule" id="PRU00169"/>
    </source>
</evidence>
<feature type="region of interest" description="Disordered" evidence="7">
    <location>
        <begin position="530"/>
        <end position="564"/>
    </location>
</feature>
<feature type="compositionally biased region" description="Low complexity" evidence="7">
    <location>
        <begin position="1410"/>
        <end position="1419"/>
    </location>
</feature>
<protein>
    <recommendedName>
        <fullName evidence="2">histidine kinase</fullName>
        <ecNumber evidence="2">2.7.13.3</ecNumber>
    </recommendedName>
</protein>
<name>A0A5N5CTU2_9PEZI</name>
<dbReference type="SUPFAM" id="SSF55781">
    <property type="entry name" value="GAF domain-like"/>
    <property type="match status" value="1"/>
</dbReference>
<feature type="region of interest" description="Disordered" evidence="7">
    <location>
        <begin position="1216"/>
        <end position="1284"/>
    </location>
</feature>
<dbReference type="InterPro" id="IPR011006">
    <property type="entry name" value="CheY-like_superfamily"/>
</dbReference>
<dbReference type="Gene3D" id="1.10.287.130">
    <property type="match status" value="1"/>
</dbReference>
<evidence type="ECO:0000313" key="11">
    <source>
        <dbReference type="Proteomes" id="UP000325902"/>
    </source>
</evidence>
<dbReference type="Gene3D" id="3.30.450.40">
    <property type="match status" value="1"/>
</dbReference>
<dbReference type="PROSITE" id="PS50109">
    <property type="entry name" value="HIS_KIN"/>
    <property type="match status" value="1"/>
</dbReference>
<feature type="region of interest" description="Disordered" evidence="7">
    <location>
        <begin position="608"/>
        <end position="674"/>
    </location>
</feature>
<dbReference type="Pfam" id="PF00512">
    <property type="entry name" value="HisKA"/>
    <property type="match status" value="1"/>
</dbReference>
<dbReference type="SUPFAM" id="SSF52172">
    <property type="entry name" value="CheY-like"/>
    <property type="match status" value="2"/>
</dbReference>
<dbReference type="InterPro" id="IPR029016">
    <property type="entry name" value="GAF-like_dom_sf"/>
</dbReference>
<dbReference type="GO" id="GO:0000155">
    <property type="term" value="F:phosphorelay sensor kinase activity"/>
    <property type="evidence" value="ECO:0007669"/>
    <property type="project" value="InterPro"/>
</dbReference>
<dbReference type="PANTHER" id="PTHR43047">
    <property type="entry name" value="TWO-COMPONENT HISTIDINE PROTEIN KINASE"/>
    <property type="match status" value="1"/>
</dbReference>
<feature type="compositionally biased region" description="Low complexity" evidence="7">
    <location>
        <begin position="1265"/>
        <end position="1280"/>
    </location>
</feature>
<dbReference type="GO" id="GO:0009927">
    <property type="term" value="F:histidine phosphotransfer kinase activity"/>
    <property type="evidence" value="ECO:0007669"/>
    <property type="project" value="TreeGrafter"/>
</dbReference>
<dbReference type="EC" id="2.7.13.3" evidence="2"/>
<keyword evidence="11" id="KW-1185">Reference proteome</keyword>
<feature type="compositionally biased region" description="Low complexity" evidence="7">
    <location>
        <begin position="530"/>
        <end position="543"/>
    </location>
</feature>
<dbReference type="PROSITE" id="PS50110">
    <property type="entry name" value="RESPONSE_REGULATORY"/>
    <property type="match status" value="1"/>
</dbReference>
<gene>
    <name evidence="10" type="primary">gacS_0</name>
    <name evidence="10" type="ORF">DBV05_g12556</name>
</gene>
<dbReference type="SUPFAM" id="SSF47384">
    <property type="entry name" value="Homodimeric domain of signal transducing histidine kinase"/>
    <property type="match status" value="1"/>
</dbReference>
<keyword evidence="3 6" id="KW-0597">Phosphoprotein</keyword>
<dbReference type="InterPro" id="IPR001789">
    <property type="entry name" value="Sig_transdc_resp-reg_receiver"/>
</dbReference>
<keyword evidence="5" id="KW-0418">Kinase</keyword>
<evidence type="ECO:0000256" key="1">
    <source>
        <dbReference type="ARBA" id="ARBA00000085"/>
    </source>
</evidence>
<dbReference type="InterPro" id="IPR003661">
    <property type="entry name" value="HisK_dim/P_dom"/>
</dbReference>
<dbReference type="SMART" id="SM00448">
    <property type="entry name" value="REC"/>
    <property type="match status" value="1"/>
</dbReference>
<keyword evidence="4" id="KW-0808">Transferase</keyword>
<feature type="domain" description="Response regulatory" evidence="9">
    <location>
        <begin position="1283"/>
        <end position="1513"/>
    </location>
</feature>
<feature type="compositionally biased region" description="Pro residues" evidence="7">
    <location>
        <begin position="1245"/>
        <end position="1254"/>
    </location>
</feature>
<proteinExistence type="predicted"/>
<evidence type="ECO:0000256" key="2">
    <source>
        <dbReference type="ARBA" id="ARBA00012438"/>
    </source>
</evidence>
<dbReference type="EMBL" id="VCHE01000280">
    <property type="protein sequence ID" value="KAB2568764.1"/>
    <property type="molecule type" value="Genomic_DNA"/>
</dbReference>
<dbReference type="Pfam" id="PF00072">
    <property type="entry name" value="Response_reg"/>
    <property type="match status" value="1"/>
</dbReference>
<evidence type="ECO:0000259" key="8">
    <source>
        <dbReference type="PROSITE" id="PS50109"/>
    </source>
</evidence>
<evidence type="ECO:0000256" key="4">
    <source>
        <dbReference type="ARBA" id="ARBA00022679"/>
    </source>
</evidence>
<dbReference type="SUPFAM" id="SSF55874">
    <property type="entry name" value="ATPase domain of HSP90 chaperone/DNA topoisomerase II/histidine kinase"/>
    <property type="match status" value="1"/>
</dbReference>
<dbReference type="Pfam" id="PF02518">
    <property type="entry name" value="HATPase_c"/>
    <property type="match status" value="1"/>
</dbReference>
<evidence type="ECO:0000313" key="10">
    <source>
        <dbReference type="EMBL" id="KAB2568764.1"/>
    </source>
</evidence>
<dbReference type="SMART" id="SM00387">
    <property type="entry name" value="HATPase_c"/>
    <property type="match status" value="1"/>
</dbReference>
<feature type="domain" description="Histidine kinase" evidence="8">
    <location>
        <begin position="803"/>
        <end position="1063"/>
    </location>
</feature>
<evidence type="ECO:0000256" key="5">
    <source>
        <dbReference type="ARBA" id="ARBA00022777"/>
    </source>
</evidence>
<organism evidence="10 11">
    <name type="scientific">Lasiodiplodia theobromae</name>
    <dbReference type="NCBI Taxonomy" id="45133"/>
    <lineage>
        <taxon>Eukaryota</taxon>
        <taxon>Fungi</taxon>
        <taxon>Dikarya</taxon>
        <taxon>Ascomycota</taxon>
        <taxon>Pezizomycotina</taxon>
        <taxon>Dothideomycetes</taxon>
        <taxon>Dothideomycetes incertae sedis</taxon>
        <taxon>Botryosphaeriales</taxon>
        <taxon>Botryosphaeriaceae</taxon>
        <taxon>Lasiodiplodia</taxon>
    </lineage>
</organism>
<dbReference type="OrthoDB" id="303614at2759"/>
<evidence type="ECO:0000256" key="3">
    <source>
        <dbReference type="ARBA" id="ARBA00022553"/>
    </source>
</evidence>
<dbReference type="InterPro" id="IPR005467">
    <property type="entry name" value="His_kinase_dom"/>
</dbReference>
<dbReference type="SMART" id="SM00388">
    <property type="entry name" value="HisKA"/>
    <property type="match status" value="1"/>
</dbReference>
<feature type="region of interest" description="Disordered" evidence="7">
    <location>
        <begin position="1357"/>
        <end position="1380"/>
    </location>
</feature>
<dbReference type="Gene3D" id="3.40.50.2300">
    <property type="match status" value="1"/>
</dbReference>
<dbReference type="CDD" id="cd00082">
    <property type="entry name" value="HisKA"/>
    <property type="match status" value="1"/>
</dbReference>
<feature type="region of interest" description="Disordered" evidence="7">
    <location>
        <begin position="1410"/>
        <end position="1465"/>
    </location>
</feature>
<sequence>MQDDLDEKRDQIKRMAGIYTAAEAVLVVASGNSMDQAVPGVSVDRPGRIQGEFLGLRLTQSCFKDPWDILESTTWATRGWTYQEGILPSKNLYIMDQEVWFECGESVIREDPYAAQVEYIKEGTERWPSPREFVGEALEKVEPDQYASLDVRRADVLCGRAQTAVLKVMLGDSDYSERSGTSVSSRGTRFFMILDDHGNRIGSIDHVHGPTLESRIGPDSLEGGANAEFMALSVATNALAEGILADERHRNDSIVLDFSREEKRRQKLGFLDCNGKLSYPYPIVIVMLIWTDEEGYSYRIGIGYFPPLGNVPDLTSRLEDTPDVFPPHSHAPHASIDPVLTAFAQLGALRLDASRSLISLVDSQSQIVLAESTKTLSLRSHLAGNVENDLRLGVAKFPRAYGFCDRMFEAPQEPAVVINDLELDDAYASRPSAREPPDFRFYAAVPLKSVTGTVIGIYSILDYAPRNGLDRAQLLFMQEMAATIVSYLSASRAHESNRKAEQMVRGLTSFVTGAADLQGSVELDVLRLPTNTPLSSPLPSRNSDQPMPPRSSSSDGRESPAEKDDINALQEDILPPGAKQMFSRAANIIRESCNLDGVVFFDASMANNVPSGESPPPSGTDDSDTEPSDFVESSTGHSSESNHSTSSSNSRTPTCKILGFADPSRSSRDDNQPRKAYLGLTEQSLRRLLTRNPHGKIFNVSRLNADAAPRRRTKKGKSMRSTAVEAIVDVAHNARSAAIIPLWDFERERWFAGCLCWVSTPGRLLSYGSDLLFLRAFGQSIMSELSRIESVAINEVKTTFIKSISHELRSPLHGILGGVEFLQNMSLDAAQADTLNSVAMCGRTLLDTVQNILAYSKINEITGPLSNNVPSGNMRLRRSSTSGTSPATNICQLTEETAEAIFAGQSYNIMTAPFDSEDPDYENLSSEAAVRKPVRVILNLQATPDWTFRIRPGIWRRIVMNLVGNALKYTNVGFVRVRLAVEEVSETHSKVIMTVTDSGVGMSARFIADGLFKPFCQENSFSPGTGLGMSIVKRLVQSLGGEISVDSHVGVGTKVKVCVNLPKSATPINNAVVAAVAGQTNVSQVSVVRETFAQIEGDETQQLAHTSEQYFHDSLLSTLQDWFGTNASSPDDVSSDSSQLIIYPGPSFSTMFKGRSRTGVAVVVALDAIEAATLRANARVQSHGIEVITQPCGPIKLASILHRYLSRLDPQSNAPFRPDIAAPLSPLPPPASTPSPTRSSWFLISPPPINPPSSPSLRPRHRRQQSSTASVSTTPSSNAAGKEVMIVDDNPLNLRLLSAFLNKSGIAHASAANGMEALQLFKEAPKRWAAVLMDLSMPVMDGVTATREIKAWERKLAGGAGGAGEAVGREGGGEGEGGGVVGVGASRLGALGRQESNESTHTVREWRLRSAAAAAAAAGDDGGSQEGGGVSETEEGGGGQEGLASPLDDGAQGGAQGEEQQSTRSVPGGVQIIVITGLGSAAARFEAISAGADEFMTKPIKFEALTKKLKERMAS</sequence>
<dbReference type="InterPro" id="IPR004358">
    <property type="entry name" value="Sig_transdc_His_kin-like_C"/>
</dbReference>
<dbReference type="Gene3D" id="3.30.565.10">
    <property type="entry name" value="Histidine kinase-like ATPase, C-terminal domain"/>
    <property type="match status" value="1"/>
</dbReference>
<dbReference type="CDD" id="cd17546">
    <property type="entry name" value="REC_hyHK_CKI1_RcsC-like"/>
    <property type="match status" value="1"/>
</dbReference>
<reference evidence="10 11" key="1">
    <citation type="journal article" date="2019" name="Sci. Rep.">
        <title>A multi-omics analysis of the grapevine pathogen Lasiodiplodia theobromae reveals that temperature affects the expression of virulence- and pathogenicity-related genes.</title>
        <authorList>
            <person name="Felix C."/>
            <person name="Meneses R."/>
            <person name="Goncalves M.F.M."/>
            <person name="Tilleman L."/>
            <person name="Duarte A.S."/>
            <person name="Jorrin-Novo J.V."/>
            <person name="Van de Peer Y."/>
            <person name="Deforce D."/>
            <person name="Van Nieuwerburgh F."/>
            <person name="Esteves A.C."/>
            <person name="Alves A."/>
        </authorList>
    </citation>
    <scope>NUCLEOTIDE SEQUENCE [LARGE SCALE GENOMIC DNA]</scope>
    <source>
        <strain evidence="10 11">LA-SOL3</strain>
    </source>
</reference>
<feature type="compositionally biased region" description="Gly residues" evidence="7">
    <location>
        <begin position="1420"/>
        <end position="1441"/>
    </location>
</feature>
<dbReference type="GO" id="GO:0005886">
    <property type="term" value="C:plasma membrane"/>
    <property type="evidence" value="ECO:0007669"/>
    <property type="project" value="TreeGrafter"/>
</dbReference>
<dbReference type="PANTHER" id="PTHR43047:SF72">
    <property type="entry name" value="OSMOSENSING HISTIDINE PROTEIN KINASE SLN1"/>
    <property type="match status" value="1"/>
</dbReference>
<dbReference type="InterPro" id="IPR036097">
    <property type="entry name" value="HisK_dim/P_sf"/>
</dbReference>